<dbReference type="GO" id="GO:0045211">
    <property type="term" value="C:postsynaptic membrane"/>
    <property type="evidence" value="ECO:0007669"/>
    <property type="project" value="UniProtKB-SubCell"/>
</dbReference>
<dbReference type="Gene3D" id="2.60.40.10">
    <property type="entry name" value="Immunoglobulins"/>
    <property type="match status" value="2"/>
</dbReference>
<reference evidence="27" key="1">
    <citation type="submission" date="2020-04" db="EMBL/GenBank/DDBJ databases">
        <authorList>
            <person name="Alioto T."/>
            <person name="Alioto T."/>
            <person name="Gomez Garrido J."/>
        </authorList>
    </citation>
    <scope>NUCLEOTIDE SEQUENCE</scope>
    <source>
        <strain evidence="27">A484AB</strain>
    </source>
</reference>
<evidence type="ECO:0000256" key="6">
    <source>
        <dbReference type="ARBA" id="ARBA00022475"/>
    </source>
</evidence>
<dbReference type="Pfam" id="PF05454">
    <property type="entry name" value="DAG1"/>
    <property type="match status" value="1"/>
</dbReference>
<dbReference type="Pfam" id="PF18424">
    <property type="entry name" value="a_DG1_N2"/>
    <property type="match status" value="1"/>
</dbReference>
<keyword evidence="7" id="KW-0963">Cytoplasm</keyword>
<dbReference type="InterPro" id="IPR030398">
    <property type="entry name" value="SEA_DG_dom"/>
</dbReference>
<dbReference type="GO" id="GO:0016011">
    <property type="term" value="C:dystroglycan complex"/>
    <property type="evidence" value="ECO:0007669"/>
    <property type="project" value="TreeGrafter"/>
</dbReference>
<dbReference type="InterPro" id="IPR006644">
    <property type="entry name" value="Cadg"/>
</dbReference>
<evidence type="ECO:0000256" key="8">
    <source>
        <dbReference type="ARBA" id="ARBA00022525"/>
    </source>
</evidence>
<evidence type="ECO:0000256" key="20">
    <source>
        <dbReference type="ARBA" id="ARBA00024991"/>
    </source>
</evidence>
<evidence type="ECO:0000256" key="25">
    <source>
        <dbReference type="SAM" id="MobiDB-lite"/>
    </source>
</evidence>
<keyword evidence="11" id="KW-0732">Signal</keyword>
<comment type="caution">
    <text evidence="27">The sequence shown here is derived from an EMBL/GenBank/DDBJ whole genome shotgun (WGS) entry which is preliminary data.</text>
</comment>
<evidence type="ECO:0000256" key="9">
    <source>
        <dbReference type="ARBA" id="ARBA00022553"/>
    </source>
</evidence>
<evidence type="ECO:0000256" key="14">
    <source>
        <dbReference type="ARBA" id="ARBA00023157"/>
    </source>
</evidence>
<evidence type="ECO:0000256" key="7">
    <source>
        <dbReference type="ARBA" id="ARBA00022490"/>
    </source>
</evidence>
<dbReference type="GO" id="GO:0005856">
    <property type="term" value="C:cytoskeleton"/>
    <property type="evidence" value="ECO:0007669"/>
    <property type="project" value="UniProtKB-SubCell"/>
</dbReference>
<dbReference type="GO" id="GO:0021675">
    <property type="term" value="P:nerve development"/>
    <property type="evidence" value="ECO:0007669"/>
    <property type="project" value="TreeGrafter"/>
</dbReference>
<evidence type="ECO:0000256" key="13">
    <source>
        <dbReference type="ARBA" id="ARBA00023018"/>
    </source>
</evidence>
<keyword evidence="16" id="KW-0206">Cytoskeleton</keyword>
<evidence type="ECO:0000256" key="19">
    <source>
        <dbReference type="ARBA" id="ARBA00023567"/>
    </source>
</evidence>
<accession>A0A6S7IRC2</accession>
<dbReference type="PANTHER" id="PTHR21559">
    <property type="entry name" value="DYSTROGLYCAN-RELATED"/>
    <property type="match status" value="1"/>
</dbReference>
<keyword evidence="8" id="KW-0964">Secreted</keyword>
<evidence type="ECO:0000256" key="1">
    <source>
        <dbReference type="ARBA" id="ARBA00004135"/>
    </source>
</evidence>
<evidence type="ECO:0000313" key="28">
    <source>
        <dbReference type="Proteomes" id="UP001152795"/>
    </source>
</evidence>
<dbReference type="InterPro" id="IPR013783">
    <property type="entry name" value="Ig-like_fold"/>
</dbReference>
<dbReference type="GO" id="GO:0002009">
    <property type="term" value="P:morphogenesis of an epithelium"/>
    <property type="evidence" value="ECO:0007669"/>
    <property type="project" value="TreeGrafter"/>
</dbReference>
<evidence type="ECO:0000256" key="23">
    <source>
        <dbReference type="ARBA" id="ARBA00031034"/>
    </source>
</evidence>
<dbReference type="GO" id="GO:0007411">
    <property type="term" value="P:axon guidance"/>
    <property type="evidence" value="ECO:0007669"/>
    <property type="project" value="TreeGrafter"/>
</dbReference>
<dbReference type="InterPro" id="IPR027468">
    <property type="entry name" value="Alpha-dystroglycan_domain_2"/>
</dbReference>
<evidence type="ECO:0000256" key="24">
    <source>
        <dbReference type="ARBA" id="ARBA00034100"/>
    </source>
</evidence>
<keyword evidence="15" id="KW-0325">Glycoprotein</keyword>
<evidence type="ECO:0000256" key="16">
    <source>
        <dbReference type="ARBA" id="ARBA00023212"/>
    </source>
</evidence>
<evidence type="ECO:0000256" key="17">
    <source>
        <dbReference type="ARBA" id="ARBA00023242"/>
    </source>
</evidence>
<dbReference type="EMBL" id="CACRXK020011639">
    <property type="protein sequence ID" value="CAB4021815.1"/>
    <property type="molecule type" value="Genomic_DNA"/>
</dbReference>
<keyword evidence="6" id="KW-1003">Cell membrane</keyword>
<dbReference type="GO" id="GO:0043236">
    <property type="term" value="F:laminin binding"/>
    <property type="evidence" value="ECO:0007669"/>
    <property type="project" value="TreeGrafter"/>
</dbReference>
<keyword evidence="28" id="KW-1185">Reference proteome</keyword>
<keyword evidence="9" id="KW-0597">Phosphoprotein</keyword>
<name>A0A6S7IRC2_PARCT</name>
<dbReference type="SUPFAM" id="SSF49313">
    <property type="entry name" value="Cadherin-like"/>
    <property type="match status" value="2"/>
</dbReference>
<feature type="region of interest" description="Disordered" evidence="25">
    <location>
        <begin position="582"/>
        <end position="649"/>
    </location>
</feature>
<proteinExistence type="predicted"/>
<dbReference type="AlphaFoldDB" id="A0A6S7IRC2"/>
<dbReference type="InterPro" id="IPR041631">
    <property type="entry name" value="Alpha_DG1_N2"/>
</dbReference>
<evidence type="ECO:0000256" key="3">
    <source>
        <dbReference type="ARBA" id="ARBA00004245"/>
    </source>
</evidence>
<evidence type="ECO:0000256" key="10">
    <source>
        <dbReference type="ARBA" id="ARBA00022692"/>
    </source>
</evidence>
<evidence type="ECO:0000256" key="15">
    <source>
        <dbReference type="ARBA" id="ARBA00023180"/>
    </source>
</evidence>
<keyword evidence="12 26" id="KW-1133">Transmembrane helix</keyword>
<sequence length="649" mass="72700">MPGKGEKTAFNLKDVVVLTAGPGWVKDPQERGVSVSWKIGCGDSITESEKSYVSVGHLKSASQTGAFKNELRSPVVAWHVTYGRVKHRQVVRVRRQALAQTPMPTSAFVTPTSAIVTQVIGTPTIARSPTVFTVTPTATRIIPSPTQTTNPYGPSITPIIPITTVPPPNTKPYIYIPINNLTAVINVPFTFYIQPDTFRDKEDGQTPNLKLDMYDPQGNELPPDFWVKLDKTSQSLTGIPKVLDDTEIALIVTDSKGLMSMLLVITIRVVLKNVPPVLINHVDLIPLYIGQPLVFKVPEDTFHDEEDGPTPKLRLSMKTREYEILDALSWVTFDVLSQTIYALPVGDLIGKHEFLLIAYDSTGKKTIDAFEFHINPAPVEPNHYFGLKLDADYKKTFEKSVTMRVKLCVEIGKYFGDRFNTSYQDIRVNGYREGSVILEWNFANIATNVTGVEDYKRKYVREDTMDTPFPKFKEDFVCPISPKCSVVETWVVMVEQVTTTPDPNVIGRADDDDDGTWWEYTIIPAFVIAALIFIIGLIIIICIRCRRKSRLDKNEKVVFVQRKKPAVFREEYPMREVYGNQPLITPNEKAPLPPPAYPRSSTPTEDPSERLLSDSSPSYQPPFDSGHEPAGNSRPPVASYRLPPPYVAP</sequence>
<evidence type="ECO:0000256" key="18">
    <source>
        <dbReference type="ARBA" id="ARBA00023257"/>
    </source>
</evidence>
<gene>
    <name evidence="27" type="ORF">PACLA_8A029294</name>
</gene>
<dbReference type="SMART" id="SM00736">
    <property type="entry name" value="CADG"/>
    <property type="match status" value="2"/>
</dbReference>
<dbReference type="PANTHER" id="PTHR21559:SF21">
    <property type="entry name" value="DYSTROGLYCAN 1"/>
    <property type="match status" value="1"/>
</dbReference>
<comment type="subcellular location">
    <subcellularLocation>
        <location evidence="1">Cell membrane</location>
        <location evidence="1">Sarcolemma</location>
    </subcellularLocation>
    <subcellularLocation>
        <location evidence="4">Cell membrane</location>
        <topology evidence="4">Single-pass type I membrane protein</topology>
    </subcellularLocation>
    <subcellularLocation>
        <location evidence="3">Cytoplasm</location>
        <location evidence="3">Cytoskeleton</location>
    </subcellularLocation>
    <subcellularLocation>
        <location evidence="5">Nucleus</location>
        <location evidence="5">Nucleoplasm</location>
    </subcellularLocation>
    <subcellularLocation>
        <location evidence="24">Postsynaptic cell membrane</location>
    </subcellularLocation>
    <subcellularLocation>
        <location evidence="2">Secreted</location>
        <location evidence="2">Extracellular space</location>
    </subcellularLocation>
</comment>
<protein>
    <recommendedName>
        <fullName evidence="21">Dystroglycan 1</fullName>
    </recommendedName>
    <alternativeName>
        <fullName evidence="23">Dystroglycan</fullName>
    </alternativeName>
    <alternativeName>
        <fullName evidence="22">Dystrophin-associated glycoprotein 1</fullName>
    </alternativeName>
</protein>
<keyword evidence="13" id="KW-0770">Synapse</keyword>
<organism evidence="27 28">
    <name type="scientific">Paramuricea clavata</name>
    <name type="common">Red gorgonian</name>
    <name type="synonym">Violescent sea-whip</name>
    <dbReference type="NCBI Taxonomy" id="317549"/>
    <lineage>
        <taxon>Eukaryota</taxon>
        <taxon>Metazoa</taxon>
        <taxon>Cnidaria</taxon>
        <taxon>Anthozoa</taxon>
        <taxon>Octocorallia</taxon>
        <taxon>Malacalcyonacea</taxon>
        <taxon>Plexauridae</taxon>
        <taxon>Paramuricea</taxon>
    </lineage>
</organism>
<dbReference type="InterPro" id="IPR015919">
    <property type="entry name" value="Cadherin-like_sf"/>
</dbReference>
<dbReference type="SUPFAM" id="SSF111006">
    <property type="entry name" value="Dystroglycan, domain 2"/>
    <property type="match status" value="1"/>
</dbReference>
<evidence type="ECO:0000256" key="26">
    <source>
        <dbReference type="SAM" id="Phobius"/>
    </source>
</evidence>
<feature type="transmembrane region" description="Helical" evidence="26">
    <location>
        <begin position="517"/>
        <end position="543"/>
    </location>
</feature>
<dbReference type="PROSITE" id="PS51699">
    <property type="entry name" value="SEA_DG"/>
    <property type="match status" value="1"/>
</dbReference>
<dbReference type="Gene3D" id="3.30.70.1040">
    <property type="entry name" value="Dystroglycan, domain 2"/>
    <property type="match status" value="1"/>
</dbReference>
<comment type="function">
    <text evidence="19">The dystroglycan complex is involved in a number of processes including laminin and basement membrane assembly, sarcolemmal stability, cell survival, peripheral nerve myelination, nodal structure, cell migration, and epithelial polarization.</text>
</comment>
<dbReference type="InterPro" id="IPR008465">
    <property type="entry name" value="DAG1_C"/>
</dbReference>
<keyword evidence="10 26" id="KW-0812">Transmembrane</keyword>
<evidence type="ECO:0000256" key="4">
    <source>
        <dbReference type="ARBA" id="ARBA00004251"/>
    </source>
</evidence>
<dbReference type="OrthoDB" id="5990676at2759"/>
<keyword evidence="26" id="KW-0472">Membrane</keyword>
<evidence type="ECO:0000256" key="12">
    <source>
        <dbReference type="ARBA" id="ARBA00022989"/>
    </source>
</evidence>
<keyword evidence="17" id="KW-0539">Nucleus</keyword>
<evidence type="ECO:0000313" key="27">
    <source>
        <dbReference type="EMBL" id="CAB4021815.1"/>
    </source>
</evidence>
<dbReference type="Proteomes" id="UP001152795">
    <property type="component" value="Unassembled WGS sequence"/>
</dbReference>
<dbReference type="GO" id="GO:0005576">
    <property type="term" value="C:extracellular region"/>
    <property type="evidence" value="ECO:0007669"/>
    <property type="project" value="UniProtKB-SubCell"/>
</dbReference>
<dbReference type="Pfam" id="PF05345">
    <property type="entry name" value="He_PIG"/>
    <property type="match status" value="1"/>
</dbReference>
<keyword evidence="18" id="KW-0628">Postsynaptic cell membrane</keyword>
<evidence type="ECO:0000256" key="21">
    <source>
        <dbReference type="ARBA" id="ARBA00026224"/>
    </source>
</evidence>
<comment type="function">
    <text evidence="20">Transmembrane protein that plays important roles in connecting the extracellular matrix to the cytoskeleton. Acts as a cell adhesion receptor in both muscle and non-muscle tissues. Receptor for both DMD and UTRN and, through these interactions, scaffolds axin to the cytoskeleton. Also functions in cell adhesion-mediated signaling and implicated in cell polarity.</text>
</comment>
<dbReference type="GO" id="GO:0005654">
    <property type="term" value="C:nucleoplasm"/>
    <property type="evidence" value="ECO:0007669"/>
    <property type="project" value="UniProtKB-SubCell"/>
</dbReference>
<evidence type="ECO:0000256" key="2">
    <source>
        <dbReference type="ARBA" id="ARBA00004239"/>
    </source>
</evidence>
<evidence type="ECO:0000256" key="5">
    <source>
        <dbReference type="ARBA" id="ARBA00004642"/>
    </source>
</evidence>
<dbReference type="GO" id="GO:0005509">
    <property type="term" value="F:calcium ion binding"/>
    <property type="evidence" value="ECO:0007669"/>
    <property type="project" value="InterPro"/>
</dbReference>
<dbReference type="GO" id="GO:0042383">
    <property type="term" value="C:sarcolemma"/>
    <property type="evidence" value="ECO:0007669"/>
    <property type="project" value="UniProtKB-SubCell"/>
</dbReference>
<evidence type="ECO:0000256" key="22">
    <source>
        <dbReference type="ARBA" id="ARBA00030092"/>
    </source>
</evidence>
<evidence type="ECO:0000256" key="11">
    <source>
        <dbReference type="ARBA" id="ARBA00022729"/>
    </source>
</evidence>
<keyword evidence="14" id="KW-1015">Disulfide bond</keyword>